<dbReference type="Proteomes" id="UP001497680">
    <property type="component" value="Unassembled WGS sequence"/>
</dbReference>
<gene>
    <name evidence="1" type="ORF">F4821DRAFT_129517</name>
</gene>
<evidence type="ECO:0000313" key="2">
    <source>
        <dbReference type="Proteomes" id="UP001497680"/>
    </source>
</evidence>
<organism evidence="1 2">
    <name type="scientific">Hypoxylon rubiginosum</name>
    <dbReference type="NCBI Taxonomy" id="110542"/>
    <lineage>
        <taxon>Eukaryota</taxon>
        <taxon>Fungi</taxon>
        <taxon>Dikarya</taxon>
        <taxon>Ascomycota</taxon>
        <taxon>Pezizomycotina</taxon>
        <taxon>Sordariomycetes</taxon>
        <taxon>Xylariomycetidae</taxon>
        <taxon>Xylariales</taxon>
        <taxon>Hypoxylaceae</taxon>
        <taxon>Hypoxylon</taxon>
    </lineage>
</organism>
<keyword evidence="2" id="KW-1185">Reference proteome</keyword>
<protein>
    <submittedName>
        <fullName evidence="1">Uncharacterized protein</fullName>
    </submittedName>
</protein>
<reference evidence="1 2" key="1">
    <citation type="journal article" date="2022" name="New Phytol.">
        <title>Ecological generalism drives hyperdiversity of secondary metabolite gene clusters in xylarialean endophytes.</title>
        <authorList>
            <person name="Franco M.E.E."/>
            <person name="Wisecaver J.H."/>
            <person name="Arnold A.E."/>
            <person name="Ju Y.M."/>
            <person name="Slot J.C."/>
            <person name="Ahrendt S."/>
            <person name="Moore L.P."/>
            <person name="Eastman K.E."/>
            <person name="Scott K."/>
            <person name="Konkel Z."/>
            <person name="Mondo S.J."/>
            <person name="Kuo A."/>
            <person name="Hayes R.D."/>
            <person name="Haridas S."/>
            <person name="Andreopoulos B."/>
            <person name="Riley R."/>
            <person name="LaButti K."/>
            <person name="Pangilinan J."/>
            <person name="Lipzen A."/>
            <person name="Amirebrahimi M."/>
            <person name="Yan J."/>
            <person name="Adam C."/>
            <person name="Keymanesh K."/>
            <person name="Ng V."/>
            <person name="Louie K."/>
            <person name="Northen T."/>
            <person name="Drula E."/>
            <person name="Henrissat B."/>
            <person name="Hsieh H.M."/>
            <person name="Youens-Clark K."/>
            <person name="Lutzoni F."/>
            <person name="Miadlikowska J."/>
            <person name="Eastwood D.C."/>
            <person name="Hamelin R.C."/>
            <person name="Grigoriev I.V."/>
            <person name="U'Ren J.M."/>
        </authorList>
    </citation>
    <scope>NUCLEOTIDE SEQUENCE [LARGE SCALE GENOMIC DNA]</scope>
    <source>
        <strain evidence="1 2">ER1909</strain>
    </source>
</reference>
<name>A0ACC0D101_9PEZI</name>
<evidence type="ECO:0000313" key="1">
    <source>
        <dbReference type="EMBL" id="KAI6086366.1"/>
    </source>
</evidence>
<comment type="caution">
    <text evidence="1">The sequence shown here is derived from an EMBL/GenBank/DDBJ whole genome shotgun (WGS) entry which is preliminary data.</text>
</comment>
<dbReference type="EMBL" id="MU394316">
    <property type="protein sequence ID" value="KAI6086366.1"/>
    <property type="molecule type" value="Genomic_DNA"/>
</dbReference>
<accession>A0ACC0D101</accession>
<proteinExistence type="predicted"/>
<sequence length="314" mass="34843">MALNKPMPYSTRLYRAVGFTKGYNFYLWLLLSLGLGGFVLMRLKYLDLYGTFCGSASGGRDLAVPGECFYHLQPGRYQIGIMVHLACILPASALALSQFVPAFRRRALWLHRINGYIATVLCVAATIGVLAILRRTMGGGIDTQSMTGLLAIIVFYSSYKGIVSARRHQIEQHRAWMLRAWVNAGAIVTMRVILITSSMILSFVGDYYYVEPCAKINFILQGENATLARYPECAPFFSGEDPNRHIAVKADVIRRDKVAIGAMINMVFGMSGWLAIAIHAFGVELYLHLTSTERRTAKSVKLQQNGVDNALKAD</sequence>